<proteinExistence type="predicted"/>
<sequence>MVNNWKTIKNSLKVRIFWNNHTMQNLEQSIKYKIELNGQANIIGNYNKKERRTRSGRKIPDNRNPTYISSE</sequence>
<organism evidence="2 3">
    <name type="scientific">Gigaspora margarita</name>
    <dbReference type="NCBI Taxonomy" id="4874"/>
    <lineage>
        <taxon>Eukaryota</taxon>
        <taxon>Fungi</taxon>
        <taxon>Fungi incertae sedis</taxon>
        <taxon>Mucoromycota</taxon>
        <taxon>Glomeromycotina</taxon>
        <taxon>Glomeromycetes</taxon>
        <taxon>Diversisporales</taxon>
        <taxon>Gigasporaceae</taxon>
        <taxon>Gigaspora</taxon>
    </lineage>
</organism>
<gene>
    <name evidence="2" type="ORF">F8M41_009012</name>
</gene>
<dbReference type="AlphaFoldDB" id="A0A8H4EQS0"/>
<name>A0A8H4EQS0_GIGMA</name>
<evidence type="ECO:0000256" key="1">
    <source>
        <dbReference type="SAM" id="MobiDB-lite"/>
    </source>
</evidence>
<evidence type="ECO:0000313" key="3">
    <source>
        <dbReference type="Proteomes" id="UP000439903"/>
    </source>
</evidence>
<accession>A0A8H4EQS0</accession>
<keyword evidence="3" id="KW-1185">Reference proteome</keyword>
<evidence type="ECO:0000313" key="2">
    <source>
        <dbReference type="EMBL" id="KAF0536878.1"/>
    </source>
</evidence>
<dbReference type="EMBL" id="WTPW01000197">
    <property type="protein sequence ID" value="KAF0536878.1"/>
    <property type="molecule type" value="Genomic_DNA"/>
</dbReference>
<feature type="region of interest" description="Disordered" evidence="1">
    <location>
        <begin position="47"/>
        <end position="71"/>
    </location>
</feature>
<protein>
    <submittedName>
        <fullName evidence="2">Uncharacterized protein</fullName>
    </submittedName>
</protein>
<dbReference type="Proteomes" id="UP000439903">
    <property type="component" value="Unassembled WGS sequence"/>
</dbReference>
<comment type="caution">
    <text evidence="2">The sequence shown here is derived from an EMBL/GenBank/DDBJ whole genome shotgun (WGS) entry which is preliminary data.</text>
</comment>
<reference evidence="2 3" key="1">
    <citation type="journal article" date="2019" name="Environ. Microbiol.">
        <title>At the nexus of three kingdoms: the genome of the mycorrhizal fungus Gigaspora margarita provides insights into plant, endobacterial and fungal interactions.</title>
        <authorList>
            <person name="Venice F."/>
            <person name="Ghignone S."/>
            <person name="Salvioli di Fossalunga A."/>
            <person name="Amselem J."/>
            <person name="Novero M."/>
            <person name="Xianan X."/>
            <person name="Sedzielewska Toro K."/>
            <person name="Morin E."/>
            <person name="Lipzen A."/>
            <person name="Grigoriev I.V."/>
            <person name="Henrissat B."/>
            <person name="Martin F.M."/>
            <person name="Bonfante P."/>
        </authorList>
    </citation>
    <scope>NUCLEOTIDE SEQUENCE [LARGE SCALE GENOMIC DNA]</scope>
    <source>
        <strain evidence="2 3">BEG34</strain>
    </source>
</reference>